<proteinExistence type="predicted"/>
<dbReference type="Gene3D" id="3.40.720.10">
    <property type="entry name" value="Alkaline Phosphatase, subunit A"/>
    <property type="match status" value="1"/>
</dbReference>
<dbReference type="CDD" id="cd16018">
    <property type="entry name" value="Enpp"/>
    <property type="match status" value="1"/>
</dbReference>
<dbReference type="EMBL" id="WJPO01000014">
    <property type="protein sequence ID" value="MRH21338.1"/>
    <property type="molecule type" value="Genomic_DNA"/>
</dbReference>
<evidence type="ECO:0000313" key="1">
    <source>
        <dbReference type="EMBL" id="MRH21338.1"/>
    </source>
</evidence>
<protein>
    <submittedName>
        <fullName evidence="1">Phosphonoacetate hydrolase</fullName>
        <ecNumber evidence="1">3.11.1.2</ecNumber>
    </submittedName>
</protein>
<dbReference type="AlphaFoldDB" id="A0A844BFL5"/>
<reference evidence="1 2" key="1">
    <citation type="submission" date="2019-11" db="EMBL/GenBank/DDBJ databases">
        <title>Draft Whole-Genome sequence of the marine photosynthetic bacterium Rhodovulum strictum DSM 11289.</title>
        <authorList>
            <person name="Kyndt J.A."/>
            <person name="Meyer T.E."/>
        </authorList>
    </citation>
    <scope>NUCLEOTIDE SEQUENCE [LARGE SCALE GENOMIC DNA]</scope>
    <source>
        <strain evidence="1 2">DSM 11289</strain>
    </source>
</reference>
<comment type="caution">
    <text evidence="1">The sequence shown here is derived from an EMBL/GenBank/DDBJ whole genome shotgun (WGS) entry which is preliminary data.</text>
</comment>
<dbReference type="OrthoDB" id="3590172at2"/>
<gene>
    <name evidence="1" type="primary">phnA</name>
    <name evidence="1" type="ORF">GH815_10055</name>
</gene>
<dbReference type="NCBIfam" id="TIGR02335">
    <property type="entry name" value="hydr_PhnA"/>
    <property type="match status" value="1"/>
</dbReference>
<dbReference type="EC" id="3.11.1.2" evidence="1"/>
<dbReference type="Proteomes" id="UP000466730">
    <property type="component" value="Unassembled WGS sequence"/>
</dbReference>
<dbReference type="InterPro" id="IPR023116">
    <property type="entry name" value="Phosphonoacetate_hydro_insert"/>
</dbReference>
<dbReference type="SUPFAM" id="SSF53649">
    <property type="entry name" value="Alkaline phosphatase-like"/>
    <property type="match status" value="1"/>
</dbReference>
<dbReference type="InterPro" id="IPR012710">
    <property type="entry name" value="Phosphonoacetate_hydro"/>
</dbReference>
<sequence length="411" mass="43310">MQTEFRINGRDYRMPDRPAVVICLDGCEPAYIDEAFAAGAMPALADMLANGGARHLARSAMPSFTNPNNLSIACGVPPSVHGICGNFFLNPETGEAVMMNGVEYLRAPTVFAGFQQAGARVAVVTAKDKLRALLGAGLDCSGGQAICFSAERADQSTMAVNGIDDAANWLGRPVPAVYSGDLSLFVLQAGVKLLSEIRPDILYLSTSDYIQHKHAPGSDEANEFMTGVDAALAGLLAQGIRLVLTADHGMKPKHRVDGCPNVIYLSPLLDAALGAGQARVILPITDPYVVHHGALGSFATVYLAEGADVDTAGATLASIPGIDTVLPRTDACARFDLPPDRIGDLVVTCAADWALGSRVEDHDLSGLDAPLRSHGGLDEQLVPFITNFLTTEPINGLRNFDAWQAVTSMVA</sequence>
<dbReference type="PANTHER" id="PTHR10151">
    <property type="entry name" value="ECTONUCLEOTIDE PYROPHOSPHATASE/PHOSPHODIESTERASE"/>
    <property type="match status" value="1"/>
</dbReference>
<keyword evidence="2" id="KW-1185">Reference proteome</keyword>
<keyword evidence="1" id="KW-0378">Hydrolase</keyword>
<dbReference type="GO" id="GO:0047400">
    <property type="term" value="F:phosphonoacetate hydrolase activity"/>
    <property type="evidence" value="ECO:0007669"/>
    <property type="project" value="UniProtKB-EC"/>
</dbReference>
<dbReference type="InterPro" id="IPR002591">
    <property type="entry name" value="Phosphodiest/P_Trfase"/>
</dbReference>
<evidence type="ECO:0000313" key="2">
    <source>
        <dbReference type="Proteomes" id="UP000466730"/>
    </source>
</evidence>
<name>A0A844BFL5_9RHOB</name>
<dbReference type="PANTHER" id="PTHR10151:SF120">
    <property type="entry name" value="BIS(5'-ADENOSYL)-TRIPHOSPHATASE"/>
    <property type="match status" value="1"/>
</dbReference>
<accession>A0A844BFL5</accession>
<dbReference type="Gene3D" id="3.30.1360.110">
    <property type="entry name" value="Domain 2, Phosphonoacetate Hydrolase"/>
    <property type="match status" value="1"/>
</dbReference>
<organism evidence="1 2">
    <name type="scientific">Rhodovulum strictum</name>
    <dbReference type="NCBI Taxonomy" id="58314"/>
    <lineage>
        <taxon>Bacteria</taxon>
        <taxon>Pseudomonadati</taxon>
        <taxon>Pseudomonadota</taxon>
        <taxon>Alphaproteobacteria</taxon>
        <taxon>Rhodobacterales</taxon>
        <taxon>Paracoccaceae</taxon>
        <taxon>Rhodovulum</taxon>
    </lineage>
</organism>
<dbReference type="Pfam" id="PF01663">
    <property type="entry name" value="Phosphodiest"/>
    <property type="match status" value="1"/>
</dbReference>
<dbReference type="InterPro" id="IPR017850">
    <property type="entry name" value="Alkaline_phosphatase_core_sf"/>
</dbReference>
<dbReference type="RefSeq" id="WP_153748645.1">
    <property type="nucleotide sequence ID" value="NZ_BAAADI010000001.1"/>
</dbReference>